<evidence type="ECO:0008006" key="3">
    <source>
        <dbReference type="Google" id="ProtNLM"/>
    </source>
</evidence>
<reference evidence="1" key="1">
    <citation type="submission" date="2024-03" db="EMBL/GenBank/DDBJ databases">
        <authorList>
            <consortium name="ELIXIR-Norway"/>
            <consortium name="Elixir Norway"/>
        </authorList>
    </citation>
    <scope>NUCLEOTIDE SEQUENCE</scope>
</reference>
<name>A0ABP1BF84_9BRYO</name>
<dbReference type="InterPro" id="IPR036412">
    <property type="entry name" value="HAD-like_sf"/>
</dbReference>
<evidence type="ECO:0000313" key="2">
    <source>
        <dbReference type="Proteomes" id="UP001497522"/>
    </source>
</evidence>
<dbReference type="InterPro" id="IPR023198">
    <property type="entry name" value="PGP-like_dom2"/>
</dbReference>
<evidence type="ECO:0000313" key="1">
    <source>
        <dbReference type="EMBL" id="CAK9874023.1"/>
    </source>
</evidence>
<organism evidence="1 2">
    <name type="scientific">Sphagnum jensenii</name>
    <dbReference type="NCBI Taxonomy" id="128206"/>
    <lineage>
        <taxon>Eukaryota</taxon>
        <taxon>Viridiplantae</taxon>
        <taxon>Streptophyta</taxon>
        <taxon>Embryophyta</taxon>
        <taxon>Bryophyta</taxon>
        <taxon>Sphagnophytina</taxon>
        <taxon>Sphagnopsida</taxon>
        <taxon>Sphagnales</taxon>
        <taxon>Sphagnaceae</taxon>
        <taxon>Sphagnum</taxon>
    </lineage>
</organism>
<dbReference type="InterPro" id="IPR023214">
    <property type="entry name" value="HAD_sf"/>
</dbReference>
<dbReference type="PANTHER" id="PTHR18901:SF38">
    <property type="entry name" value="PSEUDOURIDINE-5'-PHOSPHATASE"/>
    <property type="match status" value="1"/>
</dbReference>
<accession>A0ABP1BF84</accession>
<dbReference type="PANTHER" id="PTHR18901">
    <property type="entry name" value="2-DEOXYGLUCOSE-6-PHOSPHATE PHOSPHATASE 2"/>
    <property type="match status" value="1"/>
</dbReference>
<sequence length="122" mass="13557">MMGKKSLEARKIFEETSLDGILSPEDFIKRREMMLHGMFPDSDLVPGAERLISHLHAHNVPMAVATRQQHDSNFALMCHIVVGDDPAVVHGKPLPDVFLIAAQGFQDPELKMANVLVFKDAP</sequence>
<keyword evidence="2" id="KW-1185">Reference proteome</keyword>
<gene>
    <name evidence="1" type="ORF">CSSPJE1EN2_LOCUS16464</name>
</gene>
<dbReference type="Gene3D" id="1.10.150.240">
    <property type="entry name" value="Putative phosphatase, domain 2"/>
    <property type="match status" value="1"/>
</dbReference>
<protein>
    <recommendedName>
        <fullName evidence="3">Haloacid dehalogenase-like hydrolase</fullName>
    </recommendedName>
</protein>
<proteinExistence type="predicted"/>
<dbReference type="Gene3D" id="3.40.50.1000">
    <property type="entry name" value="HAD superfamily/HAD-like"/>
    <property type="match status" value="1"/>
</dbReference>
<dbReference type="SUPFAM" id="SSF56784">
    <property type="entry name" value="HAD-like"/>
    <property type="match status" value="1"/>
</dbReference>
<dbReference type="Proteomes" id="UP001497522">
    <property type="component" value="Chromosome 4"/>
</dbReference>
<dbReference type="EMBL" id="OZ023705">
    <property type="protein sequence ID" value="CAK9874023.1"/>
    <property type="molecule type" value="Genomic_DNA"/>
</dbReference>